<dbReference type="EMBL" id="JABXXR010000047">
    <property type="protein sequence ID" value="NVN40499.1"/>
    <property type="molecule type" value="Genomic_DNA"/>
</dbReference>
<dbReference type="AlphaFoldDB" id="A0A850PCX7"/>
<evidence type="ECO:0000256" key="3">
    <source>
        <dbReference type="RuleBase" id="RU003616"/>
    </source>
</evidence>
<dbReference type="Proteomes" id="UP000585665">
    <property type="component" value="Unassembled WGS sequence"/>
</dbReference>
<dbReference type="InterPro" id="IPR037913">
    <property type="entry name" value="ACD_IbpA/B"/>
</dbReference>
<dbReference type="PANTHER" id="PTHR47062:SF1">
    <property type="entry name" value="SMALL HEAT SHOCK PROTEIN IBPA"/>
    <property type="match status" value="1"/>
</dbReference>
<dbReference type="RefSeq" id="WP_176613463.1">
    <property type="nucleotide sequence ID" value="NZ_JABXXR010000047.1"/>
</dbReference>
<feature type="domain" description="SHSP" evidence="4">
    <location>
        <begin position="29"/>
        <end position="140"/>
    </location>
</feature>
<evidence type="ECO:0000313" key="6">
    <source>
        <dbReference type="Proteomes" id="UP000585665"/>
    </source>
</evidence>
<comment type="caution">
    <text evidence="5">The sequence shown here is derived from an EMBL/GenBank/DDBJ whole genome shotgun (WGS) entry which is preliminary data.</text>
</comment>
<sequence length="169" mass="18249">MTYDFAPLFRTAIGFDRLARLVDNAVQTPGNAASYPPYNIEKTGESTYALTMAVAGFAPDDIELTVSDSTLTVVGRATEREPRGEMLHRGIASRTFERRFMLADHIVIDAAALNNGLLRVDVRHIVPEASRPRRIDITVGGASVVKQHGQPSTPITTDGQAIVSDAQAA</sequence>
<dbReference type="Gene3D" id="2.60.40.790">
    <property type="match status" value="1"/>
</dbReference>
<gene>
    <name evidence="5" type="ORF">HUK82_07970</name>
</gene>
<dbReference type="PROSITE" id="PS01031">
    <property type="entry name" value="SHSP"/>
    <property type="match status" value="1"/>
</dbReference>
<name>A0A850PCX7_9PROT</name>
<evidence type="ECO:0000313" key="5">
    <source>
        <dbReference type="EMBL" id="NVN40499.1"/>
    </source>
</evidence>
<dbReference type="CDD" id="cd06470">
    <property type="entry name" value="ACD_IbpA-B_like"/>
    <property type="match status" value="1"/>
</dbReference>
<keyword evidence="1" id="KW-0346">Stress response</keyword>
<dbReference type="InterPro" id="IPR002068">
    <property type="entry name" value="A-crystallin/Hsp20_dom"/>
</dbReference>
<evidence type="ECO:0000259" key="4">
    <source>
        <dbReference type="PROSITE" id="PS01031"/>
    </source>
</evidence>
<accession>A0A850PCX7</accession>
<organism evidence="5 6">
    <name type="scientific">Ameyamaea chiangmaiensis</name>
    <dbReference type="NCBI Taxonomy" id="442969"/>
    <lineage>
        <taxon>Bacteria</taxon>
        <taxon>Pseudomonadati</taxon>
        <taxon>Pseudomonadota</taxon>
        <taxon>Alphaproteobacteria</taxon>
        <taxon>Acetobacterales</taxon>
        <taxon>Acetobacteraceae</taxon>
        <taxon>Ameyamaea</taxon>
    </lineage>
</organism>
<dbReference type="SUPFAM" id="SSF49764">
    <property type="entry name" value="HSP20-like chaperones"/>
    <property type="match status" value="1"/>
</dbReference>
<dbReference type="InterPro" id="IPR008978">
    <property type="entry name" value="HSP20-like_chaperone"/>
</dbReference>
<evidence type="ECO:0000256" key="1">
    <source>
        <dbReference type="ARBA" id="ARBA00023016"/>
    </source>
</evidence>
<keyword evidence="6" id="KW-1185">Reference proteome</keyword>
<reference evidence="5 6" key="1">
    <citation type="submission" date="2020-06" db="EMBL/GenBank/DDBJ databases">
        <title>Description of novel acetic acid bacteria.</title>
        <authorList>
            <person name="Sombolestani A."/>
        </authorList>
    </citation>
    <scope>NUCLEOTIDE SEQUENCE [LARGE SCALE GENOMIC DNA]</scope>
    <source>
        <strain evidence="5 6">LMG 27010</strain>
    </source>
</reference>
<dbReference type="PANTHER" id="PTHR47062">
    <property type="match status" value="1"/>
</dbReference>
<evidence type="ECO:0000256" key="2">
    <source>
        <dbReference type="PROSITE-ProRule" id="PRU00285"/>
    </source>
</evidence>
<comment type="similarity">
    <text evidence="2 3">Belongs to the small heat shock protein (HSP20) family.</text>
</comment>
<protein>
    <submittedName>
        <fullName evidence="5">Hsp20 family protein</fullName>
    </submittedName>
</protein>
<proteinExistence type="inferred from homology"/>
<dbReference type="Pfam" id="PF00011">
    <property type="entry name" value="HSP20"/>
    <property type="match status" value="1"/>
</dbReference>